<evidence type="ECO:0000313" key="2">
    <source>
        <dbReference type="Proteomes" id="UP000722336"/>
    </source>
</evidence>
<proteinExistence type="predicted"/>
<dbReference type="Proteomes" id="UP000722336">
    <property type="component" value="Unassembled WGS sequence"/>
</dbReference>
<gene>
    <name evidence="1" type="ORF">KCG44_09770</name>
</gene>
<organism evidence="1 2">
    <name type="scientific">Pacificimonas pallii</name>
    <dbReference type="NCBI Taxonomy" id="2827236"/>
    <lineage>
        <taxon>Bacteria</taxon>
        <taxon>Pseudomonadati</taxon>
        <taxon>Pseudomonadota</taxon>
        <taxon>Alphaproteobacteria</taxon>
        <taxon>Sphingomonadales</taxon>
        <taxon>Sphingosinicellaceae</taxon>
        <taxon>Pacificimonas</taxon>
    </lineage>
</organism>
<comment type="caution">
    <text evidence="1">The sequence shown here is derived from an EMBL/GenBank/DDBJ whole genome shotgun (WGS) entry which is preliminary data.</text>
</comment>
<keyword evidence="2" id="KW-1185">Reference proteome</keyword>
<dbReference type="RefSeq" id="WP_218446300.1">
    <property type="nucleotide sequence ID" value="NZ_JAGSPA010000003.1"/>
</dbReference>
<reference evidence="1 2" key="1">
    <citation type="submission" date="2021-04" db="EMBL/GenBank/DDBJ databases">
        <authorList>
            <person name="Pira H."/>
            <person name="Risdian C."/>
            <person name="Wink J."/>
        </authorList>
    </citation>
    <scope>NUCLEOTIDE SEQUENCE [LARGE SCALE GENOMIC DNA]</scope>
    <source>
        <strain evidence="1 2">WHA3</strain>
    </source>
</reference>
<name>A0ABS6SF80_9SPHN</name>
<accession>A0ABS6SF80</accession>
<dbReference type="InterPro" id="IPR018511">
    <property type="entry name" value="Hemolysin-typ_Ca-bd_CS"/>
</dbReference>
<dbReference type="PROSITE" id="PS00330">
    <property type="entry name" value="HEMOLYSIN_CALCIUM"/>
    <property type="match status" value="1"/>
</dbReference>
<dbReference type="Pfam" id="PF00353">
    <property type="entry name" value="HemolysinCabind"/>
    <property type="match status" value="1"/>
</dbReference>
<sequence length="166" mass="17750">MLSLDDVLEGGGGNDTLSGGRGDDIYRFELHDGADTIEEVAEVASSNQLRIDAEYSFYGIQLTQVAGTDDVLVSIISTATSGDSITLKDQLAGRGVDEIHLPDGTTLRRSDIETEVGFNSNSIQAPLNGGDMVSAFASSDAEEFVMPMMFNPGMRDHDIPPEVSIY</sequence>
<dbReference type="InterPro" id="IPR001343">
    <property type="entry name" value="Hemolysn_Ca-bd"/>
</dbReference>
<protein>
    <submittedName>
        <fullName evidence="1">Uncharacterized protein</fullName>
    </submittedName>
</protein>
<evidence type="ECO:0000313" key="1">
    <source>
        <dbReference type="EMBL" id="MBV7257068.1"/>
    </source>
</evidence>
<dbReference type="EMBL" id="JAGSPA010000003">
    <property type="protein sequence ID" value="MBV7257068.1"/>
    <property type="molecule type" value="Genomic_DNA"/>
</dbReference>